<name>A0A1H6MQC1_9BACT</name>
<dbReference type="GO" id="GO:0030313">
    <property type="term" value="C:cell envelope"/>
    <property type="evidence" value="ECO:0007669"/>
    <property type="project" value="UniProtKB-SubCell"/>
</dbReference>
<evidence type="ECO:0000256" key="4">
    <source>
        <dbReference type="ARBA" id="ARBA00022723"/>
    </source>
</evidence>
<dbReference type="InterPro" id="IPR006127">
    <property type="entry name" value="ZnuA-like"/>
</dbReference>
<dbReference type="STRING" id="1679444.PYTT_2459"/>
<dbReference type="PRINTS" id="PR00691">
    <property type="entry name" value="ADHESINB"/>
</dbReference>
<keyword evidence="4" id="KW-0479">Metal-binding</keyword>
<dbReference type="PANTHER" id="PTHR42953:SF1">
    <property type="entry name" value="METAL-BINDING PROTEIN HI_0362-RELATED"/>
    <property type="match status" value="1"/>
</dbReference>
<dbReference type="InterPro" id="IPR050492">
    <property type="entry name" value="Bact_metal-bind_prot9"/>
</dbReference>
<keyword evidence="3 6" id="KW-0813">Transport</keyword>
<evidence type="ECO:0000256" key="5">
    <source>
        <dbReference type="ARBA" id="ARBA00022729"/>
    </source>
</evidence>
<dbReference type="GO" id="GO:0030001">
    <property type="term" value="P:metal ion transport"/>
    <property type="evidence" value="ECO:0007669"/>
    <property type="project" value="InterPro"/>
</dbReference>
<evidence type="ECO:0000256" key="6">
    <source>
        <dbReference type="RuleBase" id="RU003512"/>
    </source>
</evidence>
<dbReference type="KEGG" id="agl:PYTT_2459"/>
<evidence type="ECO:0000313" key="8">
    <source>
        <dbReference type="Proteomes" id="UP000176204"/>
    </source>
</evidence>
<evidence type="ECO:0000256" key="2">
    <source>
        <dbReference type="ARBA" id="ARBA00011028"/>
    </source>
</evidence>
<dbReference type="Gene3D" id="3.40.50.1980">
    <property type="entry name" value="Nitrogenase molybdenum iron protein domain"/>
    <property type="match status" value="2"/>
</dbReference>
<dbReference type="InterPro" id="IPR006128">
    <property type="entry name" value="Lipoprotein_PsaA-like"/>
</dbReference>
<dbReference type="PRINTS" id="PR00690">
    <property type="entry name" value="ADHESNFAMILY"/>
</dbReference>
<dbReference type="AlphaFoldDB" id="A0A1H6MQC1"/>
<proteinExistence type="inferred from homology"/>
<evidence type="ECO:0000256" key="3">
    <source>
        <dbReference type="ARBA" id="ARBA00022448"/>
    </source>
</evidence>
<dbReference type="OrthoDB" id="9793396at2"/>
<dbReference type="PANTHER" id="PTHR42953">
    <property type="entry name" value="HIGH-AFFINITY ZINC UPTAKE SYSTEM PROTEIN ZNUA-RELATED"/>
    <property type="match status" value="1"/>
</dbReference>
<dbReference type="Proteomes" id="UP000176204">
    <property type="component" value="Chromosome I"/>
</dbReference>
<reference evidence="8" key="1">
    <citation type="submission" date="2016-09" db="EMBL/GenBank/DDBJ databases">
        <authorList>
            <person name="Koehorst J."/>
        </authorList>
    </citation>
    <scope>NUCLEOTIDE SEQUENCE [LARGE SCALE GENOMIC DNA]</scope>
</reference>
<evidence type="ECO:0000313" key="7">
    <source>
        <dbReference type="EMBL" id="SEI00128.1"/>
    </source>
</evidence>
<dbReference type="Pfam" id="PF01297">
    <property type="entry name" value="ZnuA"/>
    <property type="match status" value="1"/>
</dbReference>
<dbReference type="GO" id="GO:0007155">
    <property type="term" value="P:cell adhesion"/>
    <property type="evidence" value="ECO:0007669"/>
    <property type="project" value="InterPro"/>
</dbReference>
<dbReference type="GO" id="GO:0046872">
    <property type="term" value="F:metal ion binding"/>
    <property type="evidence" value="ECO:0007669"/>
    <property type="project" value="UniProtKB-KW"/>
</dbReference>
<dbReference type="InterPro" id="IPR006129">
    <property type="entry name" value="AdhesinB"/>
</dbReference>
<dbReference type="EMBL" id="LT629973">
    <property type="protein sequence ID" value="SEI00128.1"/>
    <property type="molecule type" value="Genomic_DNA"/>
</dbReference>
<sequence length="319" mass="35116">MTSSLLAQTRKLAYHFNVKYLSCLAAYLVSAFVLVAAEVKVAALHPLLGDMARKIGGEQVEVVDLLKPAGNLHAFEPTTREMAAASGARLVLASGKQLEPYLGRLKDSLPATTRILDLGASVPDVPVQDGGSHAEHEHDDDCCNHGPNDPHWWHTPGNMKRAARSLAAELSKLDPEHAASYKENLKQWNREMDELNAWARSTVTAIPAENRVLVTGHAAMGHFCKEYGFRMIPIQGISREDEGNTARLASILARLREQKIPAIFTEVNASPKMLDTIARQLGVPTAPLITDGLSADRHDFPTMFRYNVETMQKLLQNKK</sequence>
<keyword evidence="5" id="KW-0732">Signal</keyword>
<protein>
    <submittedName>
        <fullName evidence="7">Zinc-uptake complex component a periplasmic</fullName>
    </submittedName>
</protein>
<comment type="subcellular location">
    <subcellularLocation>
        <location evidence="1">Cell envelope</location>
    </subcellularLocation>
</comment>
<dbReference type="SUPFAM" id="SSF53807">
    <property type="entry name" value="Helical backbone' metal receptor"/>
    <property type="match status" value="1"/>
</dbReference>
<comment type="similarity">
    <text evidence="2 6">Belongs to the bacterial solute-binding protein 9 family.</text>
</comment>
<gene>
    <name evidence="7" type="ORF">PYTT_2459</name>
</gene>
<evidence type="ECO:0000256" key="1">
    <source>
        <dbReference type="ARBA" id="ARBA00004196"/>
    </source>
</evidence>
<keyword evidence="8" id="KW-1185">Reference proteome</keyword>
<accession>A0A1H6MQC1</accession>
<organism evidence="7 8">
    <name type="scientific">Akkermansia glycaniphila</name>
    <dbReference type="NCBI Taxonomy" id="1679444"/>
    <lineage>
        <taxon>Bacteria</taxon>
        <taxon>Pseudomonadati</taxon>
        <taxon>Verrucomicrobiota</taxon>
        <taxon>Verrucomicrobiia</taxon>
        <taxon>Verrucomicrobiales</taxon>
        <taxon>Akkermansiaceae</taxon>
        <taxon>Akkermansia</taxon>
    </lineage>
</organism>